<reference evidence="2" key="1">
    <citation type="submission" date="2016-05" db="EMBL/GenBank/DDBJ databases">
        <title>Paenibacillus oryzae. sp. nov., isolated from the rice root.</title>
        <authorList>
            <person name="Zhang J."/>
            <person name="Zhang X."/>
        </authorList>
    </citation>
    <scope>NUCLEOTIDE SEQUENCE [LARGE SCALE GENOMIC DNA]</scope>
    <source>
        <strain evidence="2">KCTC13222</strain>
    </source>
</reference>
<gene>
    <name evidence="1" type="ORF">A8709_33050</name>
</gene>
<comment type="caution">
    <text evidence="1">The sequence shown here is derived from an EMBL/GenBank/DDBJ whole genome shotgun (WGS) entry which is preliminary data.</text>
</comment>
<keyword evidence="2" id="KW-1185">Reference proteome</keyword>
<sequence>MSLYLISYDLHAPKRDYSSLYKTIPTIGQTYKVLESVYLISTNHSSDKVRDILRAHLDSNDEIFVIGINKDFAAYVSKAESLQTWINNH</sequence>
<dbReference type="STRING" id="512399.A8709_33050"/>
<name>A0A1C0ZX26_9BACL</name>
<proteinExistence type="predicted"/>
<accession>A0A1C0ZX26</accession>
<dbReference type="EMBL" id="LYPC01000027">
    <property type="protein sequence ID" value="OCT12640.1"/>
    <property type="molecule type" value="Genomic_DNA"/>
</dbReference>
<evidence type="ECO:0000313" key="1">
    <source>
        <dbReference type="EMBL" id="OCT12640.1"/>
    </source>
</evidence>
<organism evidence="1 2">
    <name type="scientific">Paenibacillus pectinilyticus</name>
    <dbReference type="NCBI Taxonomy" id="512399"/>
    <lineage>
        <taxon>Bacteria</taxon>
        <taxon>Bacillati</taxon>
        <taxon>Bacillota</taxon>
        <taxon>Bacilli</taxon>
        <taxon>Bacillales</taxon>
        <taxon>Paenibacillaceae</taxon>
        <taxon>Paenibacillus</taxon>
    </lineage>
</organism>
<dbReference type="AlphaFoldDB" id="A0A1C0ZX26"/>
<dbReference type="Proteomes" id="UP000093309">
    <property type="component" value="Unassembled WGS sequence"/>
</dbReference>
<protein>
    <submittedName>
        <fullName evidence="1">Uncharacterized protein</fullName>
    </submittedName>
</protein>
<evidence type="ECO:0000313" key="2">
    <source>
        <dbReference type="Proteomes" id="UP000093309"/>
    </source>
</evidence>